<feature type="transmembrane region" description="Helical" evidence="12">
    <location>
        <begin position="34"/>
        <end position="60"/>
    </location>
</feature>
<evidence type="ECO:0000256" key="11">
    <source>
        <dbReference type="SAM" id="MobiDB-lite"/>
    </source>
</evidence>
<evidence type="ECO:0000256" key="6">
    <source>
        <dbReference type="ARBA" id="ARBA00023136"/>
    </source>
</evidence>
<feature type="compositionally biased region" description="Basic and acidic residues" evidence="11">
    <location>
        <begin position="386"/>
        <end position="398"/>
    </location>
</feature>
<keyword evidence="6 12" id="KW-0472">Membrane</keyword>
<evidence type="ECO:0000256" key="7">
    <source>
        <dbReference type="ARBA" id="ARBA00023170"/>
    </source>
</evidence>
<keyword evidence="15" id="KW-1185">Reference proteome</keyword>
<protein>
    <recommendedName>
        <fullName evidence="13">G-protein coupled receptors family 1 profile domain-containing protein</fullName>
    </recommendedName>
</protein>
<name>A0AAD9JTW5_RIDPI</name>
<feature type="transmembrane region" description="Helical" evidence="12">
    <location>
        <begin position="151"/>
        <end position="171"/>
    </location>
</feature>
<dbReference type="InterPro" id="IPR000276">
    <property type="entry name" value="GPCR_Rhodpsn"/>
</dbReference>
<feature type="region of interest" description="Disordered" evidence="11">
    <location>
        <begin position="365"/>
        <end position="403"/>
    </location>
</feature>
<keyword evidence="3 10" id="KW-0812">Transmembrane</keyword>
<evidence type="ECO:0000256" key="8">
    <source>
        <dbReference type="ARBA" id="ARBA00023180"/>
    </source>
</evidence>
<comment type="caution">
    <text evidence="14">The sequence shown here is derived from an EMBL/GenBank/DDBJ whole genome shotgun (WGS) entry which is preliminary data.</text>
</comment>
<dbReference type="Proteomes" id="UP001209878">
    <property type="component" value="Unassembled WGS sequence"/>
</dbReference>
<dbReference type="GO" id="GO:0004930">
    <property type="term" value="F:G protein-coupled receptor activity"/>
    <property type="evidence" value="ECO:0007669"/>
    <property type="project" value="UniProtKB-KW"/>
</dbReference>
<dbReference type="PRINTS" id="PR00237">
    <property type="entry name" value="GPCRRHODOPSN"/>
</dbReference>
<comment type="subcellular location">
    <subcellularLocation>
        <location evidence="1">Cell membrane</location>
        <topology evidence="1">Multi-pass membrane protein</topology>
    </subcellularLocation>
</comment>
<evidence type="ECO:0000256" key="4">
    <source>
        <dbReference type="ARBA" id="ARBA00022989"/>
    </source>
</evidence>
<evidence type="ECO:0000256" key="1">
    <source>
        <dbReference type="ARBA" id="ARBA00004651"/>
    </source>
</evidence>
<keyword evidence="7 10" id="KW-0675">Receptor</keyword>
<feature type="transmembrane region" description="Helical" evidence="12">
    <location>
        <begin position="429"/>
        <end position="453"/>
    </location>
</feature>
<feature type="transmembrane region" description="Helical" evidence="12">
    <location>
        <begin position="229"/>
        <end position="250"/>
    </location>
</feature>
<evidence type="ECO:0000313" key="14">
    <source>
        <dbReference type="EMBL" id="KAK2159319.1"/>
    </source>
</evidence>
<dbReference type="InterPro" id="IPR017452">
    <property type="entry name" value="GPCR_Rhodpsn_7TM"/>
</dbReference>
<evidence type="ECO:0000256" key="12">
    <source>
        <dbReference type="SAM" id="Phobius"/>
    </source>
</evidence>
<dbReference type="EMBL" id="JAODUO010001726">
    <property type="protein sequence ID" value="KAK2159319.1"/>
    <property type="molecule type" value="Genomic_DNA"/>
</dbReference>
<dbReference type="Gene3D" id="1.20.1070.10">
    <property type="entry name" value="Rhodopsin 7-helix transmembrane proteins"/>
    <property type="match status" value="2"/>
</dbReference>
<dbReference type="Pfam" id="PF00001">
    <property type="entry name" value="7tm_1"/>
    <property type="match status" value="2"/>
</dbReference>
<accession>A0AAD9JTW5</accession>
<evidence type="ECO:0000256" key="5">
    <source>
        <dbReference type="ARBA" id="ARBA00023040"/>
    </source>
</evidence>
<evidence type="ECO:0000256" key="10">
    <source>
        <dbReference type="RuleBase" id="RU000688"/>
    </source>
</evidence>
<feature type="transmembrane region" description="Helical" evidence="12">
    <location>
        <begin position="72"/>
        <end position="90"/>
    </location>
</feature>
<dbReference type="PANTHER" id="PTHR24248">
    <property type="entry name" value="ADRENERGIC RECEPTOR-RELATED G-PROTEIN COUPLED RECEPTOR"/>
    <property type="match status" value="1"/>
</dbReference>
<dbReference type="SMART" id="SM01381">
    <property type="entry name" value="7TM_GPCR_Srsx"/>
    <property type="match status" value="1"/>
</dbReference>
<organism evidence="14 15">
    <name type="scientific">Ridgeia piscesae</name>
    <name type="common">Tubeworm</name>
    <dbReference type="NCBI Taxonomy" id="27915"/>
    <lineage>
        <taxon>Eukaryota</taxon>
        <taxon>Metazoa</taxon>
        <taxon>Spiralia</taxon>
        <taxon>Lophotrochozoa</taxon>
        <taxon>Annelida</taxon>
        <taxon>Polychaeta</taxon>
        <taxon>Sedentaria</taxon>
        <taxon>Canalipalpata</taxon>
        <taxon>Sabellida</taxon>
        <taxon>Siboglinidae</taxon>
        <taxon>Ridgeia</taxon>
    </lineage>
</organism>
<evidence type="ECO:0000256" key="2">
    <source>
        <dbReference type="ARBA" id="ARBA00022475"/>
    </source>
</evidence>
<gene>
    <name evidence="14" type="ORF">NP493_1728g00002</name>
</gene>
<dbReference type="SUPFAM" id="SSF81321">
    <property type="entry name" value="Family A G protein-coupled receptor-like"/>
    <property type="match status" value="1"/>
</dbReference>
<proteinExistence type="inferred from homology"/>
<keyword evidence="9 10" id="KW-0807">Transducer</keyword>
<dbReference type="PROSITE" id="PS50262">
    <property type="entry name" value="G_PROTEIN_RECEP_F1_2"/>
    <property type="match status" value="1"/>
</dbReference>
<evidence type="ECO:0000259" key="13">
    <source>
        <dbReference type="PROSITE" id="PS50262"/>
    </source>
</evidence>
<comment type="similarity">
    <text evidence="10">Belongs to the G-protein coupled receptor 1 family.</text>
</comment>
<dbReference type="PROSITE" id="PS00237">
    <property type="entry name" value="G_PROTEIN_RECEP_F1_1"/>
    <property type="match status" value="1"/>
</dbReference>
<keyword evidence="4 12" id="KW-1133">Transmembrane helix</keyword>
<feature type="transmembrane region" description="Helical" evidence="12">
    <location>
        <begin position="465"/>
        <end position="484"/>
    </location>
</feature>
<sequence length="530" mass="59484">MTTLFDVNYTNINMTSTAKCDDPFDTSRLLQATFLASVATLVLFTLVVIVGNCLVVIAVFTSRKLRTTTNNFIVSLAFADLLVGVVVLPLSGTNELLTFWPFGKTLCSVWLAVDVWTCTASILHLCAISFDRYLAIGYPFKYPSLMSPRRSRILVATVWVISFVICFPPLIGWNDGDSGEVTGLYVTIPLDDYGVPTNTSHVNVTYNKRWTHAPCIGFPQCTLTSAQGYVIYSALGSFWLPMLVMTFFYWNIYRTAVRTTGAMKRGVLTKKMHGGLGAYSARSPASVTLRIHRGGTVQLRSSQDVHCKDKLLAGDQSAGKHIETKHGTNCTDLRSGCHYTRNSKIHIKLYNICANDDISASLSSESTISNHDSMTSRQQRQDDDDVCRPDEESGDCRSKPRNGHRFVGKMSYIKVHLKKMNKEKKAAKTVGIIVSCFIVSWLPFFTVYLAGAFCSDCINPIIFKIFFWLGYCNSAMNPLVYAFFSQDFRFAFKRILRCDCRQQHSRRLWHFNTARLRQGSSTKNSDSISE</sequence>
<dbReference type="GO" id="GO:0005886">
    <property type="term" value="C:plasma membrane"/>
    <property type="evidence" value="ECO:0007669"/>
    <property type="project" value="UniProtKB-SubCell"/>
</dbReference>
<feature type="domain" description="G-protein coupled receptors family 1 profile" evidence="13">
    <location>
        <begin position="51"/>
        <end position="481"/>
    </location>
</feature>
<keyword evidence="5 10" id="KW-0297">G-protein coupled receptor</keyword>
<dbReference type="AlphaFoldDB" id="A0AAD9JTW5"/>
<reference evidence="14" key="1">
    <citation type="journal article" date="2023" name="Mol. Biol. Evol.">
        <title>Third-Generation Sequencing Reveals the Adaptive Role of the Epigenome in Three Deep-Sea Polychaetes.</title>
        <authorList>
            <person name="Perez M."/>
            <person name="Aroh O."/>
            <person name="Sun Y."/>
            <person name="Lan Y."/>
            <person name="Juniper S.K."/>
            <person name="Young C.R."/>
            <person name="Angers B."/>
            <person name="Qian P.Y."/>
        </authorList>
    </citation>
    <scope>NUCLEOTIDE SEQUENCE</scope>
    <source>
        <strain evidence="14">R07B-5</strain>
    </source>
</reference>
<evidence type="ECO:0000313" key="15">
    <source>
        <dbReference type="Proteomes" id="UP001209878"/>
    </source>
</evidence>
<feature type="transmembrane region" description="Helical" evidence="12">
    <location>
        <begin position="110"/>
        <end position="130"/>
    </location>
</feature>
<keyword evidence="8" id="KW-0325">Glycoprotein</keyword>
<evidence type="ECO:0000256" key="3">
    <source>
        <dbReference type="ARBA" id="ARBA00022692"/>
    </source>
</evidence>
<keyword evidence="2" id="KW-1003">Cell membrane</keyword>
<evidence type="ECO:0000256" key="9">
    <source>
        <dbReference type="ARBA" id="ARBA00023224"/>
    </source>
</evidence>
<dbReference type="PANTHER" id="PTHR24248:SF174">
    <property type="entry name" value="TYRAMINE_OCTOPAMINE RECEPTOR"/>
    <property type="match status" value="1"/>
</dbReference>
<dbReference type="CDD" id="cd15063">
    <property type="entry name" value="7tmA_Octopamine_R"/>
    <property type="match status" value="1"/>
</dbReference>